<dbReference type="Gene3D" id="3.40.630.30">
    <property type="match status" value="1"/>
</dbReference>
<dbReference type="PATRIC" id="fig|1300344.3.peg.634"/>
<dbReference type="RefSeq" id="WP_068201201.1">
    <property type="nucleotide sequence ID" value="NZ_CP014209.1"/>
</dbReference>
<dbReference type="STRING" id="1300344.I598_0631"/>
<keyword evidence="5" id="KW-1185">Reference proteome</keyword>
<name>A0A168EM80_9MICO</name>
<dbReference type="PANTHER" id="PTHR43877:SF5">
    <property type="entry name" value="BLL8307 PROTEIN"/>
    <property type="match status" value="1"/>
</dbReference>
<evidence type="ECO:0000259" key="3">
    <source>
        <dbReference type="PROSITE" id="PS51186"/>
    </source>
</evidence>
<dbReference type="EMBL" id="CP014209">
    <property type="protein sequence ID" value="ANC30211.1"/>
    <property type="molecule type" value="Genomic_DNA"/>
</dbReference>
<dbReference type="PANTHER" id="PTHR43877">
    <property type="entry name" value="AMINOALKYLPHOSPHONATE N-ACETYLTRANSFERASE-RELATED-RELATED"/>
    <property type="match status" value="1"/>
</dbReference>
<dbReference type="PROSITE" id="PS51186">
    <property type="entry name" value="GNAT"/>
    <property type="match status" value="1"/>
</dbReference>
<dbReference type="InterPro" id="IPR050832">
    <property type="entry name" value="Bact_Acetyltransf"/>
</dbReference>
<dbReference type="InterPro" id="IPR016181">
    <property type="entry name" value="Acyl_CoA_acyltransferase"/>
</dbReference>
<dbReference type="SUPFAM" id="SSF55729">
    <property type="entry name" value="Acyl-CoA N-acyltransferases (Nat)"/>
    <property type="match status" value="1"/>
</dbReference>
<proteinExistence type="predicted"/>
<dbReference type="EC" id="2.3.1.-" evidence="4"/>
<feature type="domain" description="N-acetyltransferase" evidence="3">
    <location>
        <begin position="1"/>
        <end position="156"/>
    </location>
</feature>
<evidence type="ECO:0000256" key="2">
    <source>
        <dbReference type="ARBA" id="ARBA00023315"/>
    </source>
</evidence>
<gene>
    <name evidence="4" type="primary">ysnE</name>
    <name evidence="4" type="ORF">I598_0631</name>
</gene>
<reference evidence="4 5" key="1">
    <citation type="submission" date="2016-01" db="EMBL/GenBank/DDBJ databases">
        <title>Complete genome sequence of a soil Actinobacterium, Isoptericola dokdonensis DS-3.</title>
        <authorList>
            <person name="Kwon S.-K."/>
            <person name="Kim J.F."/>
        </authorList>
    </citation>
    <scope>NUCLEOTIDE SEQUENCE [LARGE SCALE GENOMIC DNA]</scope>
    <source>
        <strain evidence="4 5">DS-3</strain>
    </source>
</reference>
<evidence type="ECO:0000256" key="1">
    <source>
        <dbReference type="ARBA" id="ARBA00022679"/>
    </source>
</evidence>
<evidence type="ECO:0000313" key="5">
    <source>
        <dbReference type="Proteomes" id="UP000076794"/>
    </source>
</evidence>
<organism evidence="4 5">
    <name type="scientific">Isoptericola dokdonensis DS-3</name>
    <dbReference type="NCBI Taxonomy" id="1300344"/>
    <lineage>
        <taxon>Bacteria</taxon>
        <taxon>Bacillati</taxon>
        <taxon>Actinomycetota</taxon>
        <taxon>Actinomycetes</taxon>
        <taxon>Micrococcales</taxon>
        <taxon>Promicromonosporaceae</taxon>
        <taxon>Isoptericola</taxon>
    </lineage>
</organism>
<sequence>MNVSLDSPLRDDVQLLLDEHLAEMRATSPPESVHALEAAALAVPEVRFVTARDDDGTLLGCGALREIEAGPGGHGELKSMRTARAARGRGVASAVLDRILDLALERGYARVSLETGAEPFFVPARTLYARRGFVECGPFAHYRPDPNSVFMTLTLAAAPL</sequence>
<dbReference type="CDD" id="cd04301">
    <property type="entry name" value="NAT_SF"/>
    <property type="match status" value="1"/>
</dbReference>
<dbReference type="KEGG" id="ido:I598_0631"/>
<keyword evidence="2 4" id="KW-0012">Acyltransferase</keyword>
<keyword evidence="1 4" id="KW-0808">Transferase</keyword>
<evidence type="ECO:0000313" key="4">
    <source>
        <dbReference type="EMBL" id="ANC30211.1"/>
    </source>
</evidence>
<accession>A0A168EM80</accession>
<dbReference type="AlphaFoldDB" id="A0A168EM80"/>
<dbReference type="InterPro" id="IPR000182">
    <property type="entry name" value="GNAT_dom"/>
</dbReference>
<protein>
    <submittedName>
        <fullName evidence="4">Putative N-acetyltransferase YsnE</fullName>
        <ecNumber evidence="4">2.3.1.-</ecNumber>
    </submittedName>
</protein>
<dbReference type="Pfam" id="PF00583">
    <property type="entry name" value="Acetyltransf_1"/>
    <property type="match status" value="1"/>
</dbReference>
<dbReference type="Proteomes" id="UP000076794">
    <property type="component" value="Chromosome"/>
</dbReference>
<dbReference type="GO" id="GO:0016747">
    <property type="term" value="F:acyltransferase activity, transferring groups other than amino-acyl groups"/>
    <property type="evidence" value="ECO:0007669"/>
    <property type="project" value="InterPro"/>
</dbReference>